<sequence length="926" mass="96158">MPAAGGLTRGGRTGRASGRRLGKGNYAVKHRRFRLVEASASNPEEFIVGCGTGDVTGPIDGVGMMGYAKIGQVTRGMWQRQWARAFLVSSSSDSLDSSETVAVVVVDACMCFPNLKTAALRALAKTRGTHHPLTEANTCVCATHTHAAPGGFAPFGLYNVTTGGAVSVAFDAAVQGVAEALDAALDDAIGRPRCALSLTRATLAGAAVNRSTHAYRRNPASERAEVDSLGSGTEGVDETLTVLRMGEIRDGVDVHGGADGGADGGAEGALASLRGAVVWYAVHGTSLRNSFTLASGDNKGVASWLAETALAGSNDGDDVASSLARCRALIDAFGGGEVFDPSEDGVRLAVQAPSVAAAAVALESSSTRGSQKPRTGTGRRVVVAFPQGASGDVSPNVRGARRVNDPTRLCDEVTGAGDELKVTGCAGFGPAGADDAAGCVATGAAQAAAALKALTNYQGSKGGALEGSKGFRSLAGPVRHAYRWLPVGRGVSVDGRFTADGDVARTSSPAKGYSFAAGTTDGPGQDGFLQGITADDEDGDGGERGVVIERWKTAASLASWGLSGFGGGFEGAFGGVPGNVRESHRPKPVLLHFGDANEVARDHAQDAWVAVDVPVQVLRVGTLLVACVPAEVTTAAGARLVRWIKASAAEAAGTGRTDGDWEVIVTGLANGYSGYVTTPEEYAAQRYEGASTLYGPNTLGAYAMCLCELTRELLTANDSTANDSTANDSTANDSTANDSTANDDLTRSRSGSAPGSAANTPRDGIQARVPPVDLRWPPWRRFGDVLASNVTRDASGIRRVLTAGIDEASATFLCGRPRRHARPPPLGTYMTVERLRREDAQGQAEWEVVATDDDLSTRVEYRPAGPFGLSSELTLRWRPPENIPGGVYRVGVRGVARGVRKFIKRESPGEYEGYSERFLVEPRARE</sequence>
<dbReference type="PANTHER" id="PTHR12670">
    <property type="entry name" value="CERAMIDASE"/>
    <property type="match status" value="1"/>
</dbReference>
<dbReference type="eggNOG" id="KOG2232">
    <property type="taxonomic scope" value="Eukaryota"/>
</dbReference>
<keyword evidence="2 5" id="KW-0378">Hydrolase</keyword>
<comment type="similarity">
    <text evidence="1 5">Belongs to the neutral ceramidase family.</text>
</comment>
<feature type="region of interest" description="Disordered" evidence="6">
    <location>
        <begin position="1"/>
        <end position="21"/>
    </location>
</feature>
<dbReference type="EMBL" id="CP001325">
    <property type="protein sequence ID" value="ACO63157.1"/>
    <property type="molecule type" value="Genomic_DNA"/>
</dbReference>
<feature type="domain" description="Neutral/alkaline non-lysosomal ceramidase N-terminal" evidence="7">
    <location>
        <begin position="579"/>
        <end position="703"/>
    </location>
</feature>
<dbReference type="OMA" id="GTTVQTC"/>
<proteinExistence type="inferred from homology"/>
<dbReference type="AlphaFoldDB" id="C1E4P9"/>
<dbReference type="GO" id="GO:0046512">
    <property type="term" value="P:sphingosine biosynthetic process"/>
    <property type="evidence" value="ECO:0007669"/>
    <property type="project" value="TreeGrafter"/>
</dbReference>
<dbReference type="GO" id="GO:0042759">
    <property type="term" value="P:long-chain fatty acid biosynthetic process"/>
    <property type="evidence" value="ECO:0007669"/>
    <property type="project" value="TreeGrafter"/>
</dbReference>
<dbReference type="InParanoid" id="C1E4P9"/>
<evidence type="ECO:0000256" key="1">
    <source>
        <dbReference type="ARBA" id="ARBA00009835"/>
    </source>
</evidence>
<evidence type="ECO:0000313" key="10">
    <source>
        <dbReference type="Proteomes" id="UP000002009"/>
    </source>
</evidence>
<dbReference type="GeneID" id="8242786"/>
<comment type="catalytic activity">
    <reaction evidence="5">
        <text>an N-acylsphing-4-enine + H2O = sphing-4-enine + a fatty acid</text>
        <dbReference type="Rhea" id="RHEA:20856"/>
        <dbReference type="ChEBI" id="CHEBI:15377"/>
        <dbReference type="ChEBI" id="CHEBI:28868"/>
        <dbReference type="ChEBI" id="CHEBI:52639"/>
        <dbReference type="ChEBI" id="CHEBI:57756"/>
        <dbReference type="EC" id="3.5.1.23"/>
    </reaction>
</comment>
<dbReference type="GO" id="GO:0017040">
    <property type="term" value="F:N-acylsphingosine amidohydrolase activity"/>
    <property type="evidence" value="ECO:0007669"/>
    <property type="project" value="UniProtKB-UniRule"/>
</dbReference>
<dbReference type="KEGG" id="mis:MICPUN_58114"/>
<feature type="binding site" evidence="4">
    <location>
        <position position="675"/>
    </location>
    <ligand>
        <name>Zn(2+)</name>
        <dbReference type="ChEBI" id="CHEBI:29105"/>
    </ligand>
</feature>
<keyword evidence="4" id="KW-0479">Metal-binding</keyword>
<feature type="binding site" evidence="4">
    <location>
        <position position="283"/>
    </location>
    <ligand>
        <name>Zn(2+)</name>
        <dbReference type="ChEBI" id="CHEBI:29105"/>
    </ligand>
</feature>
<dbReference type="InterPro" id="IPR038445">
    <property type="entry name" value="NCDase_C_sf"/>
</dbReference>
<dbReference type="PANTHER" id="PTHR12670:SF1">
    <property type="entry name" value="NEUTRAL CERAMIDASE"/>
    <property type="match status" value="1"/>
</dbReference>
<feature type="compositionally biased region" description="Low complexity" evidence="6">
    <location>
        <begin position="748"/>
        <end position="758"/>
    </location>
</feature>
<gene>
    <name evidence="9" type="primary">CDASE</name>
    <name evidence="9" type="ORF">MICPUN_58114</name>
</gene>
<dbReference type="InterPro" id="IPR006823">
    <property type="entry name" value="Ceramidase_alk"/>
</dbReference>
<evidence type="ECO:0000256" key="3">
    <source>
        <dbReference type="PIRSR" id="PIRSR606823-1"/>
    </source>
</evidence>
<dbReference type="Gene3D" id="2.60.40.2300">
    <property type="entry name" value="Neutral/alkaline non-lysosomal ceramidase, C-terminal domain"/>
    <property type="match status" value="1"/>
</dbReference>
<feature type="region of interest" description="Disordered" evidence="6">
    <location>
        <begin position="720"/>
        <end position="769"/>
    </location>
</feature>
<dbReference type="Proteomes" id="UP000002009">
    <property type="component" value="Chromosome 4"/>
</dbReference>
<evidence type="ECO:0000259" key="8">
    <source>
        <dbReference type="Pfam" id="PF17048"/>
    </source>
</evidence>
<comment type="cofactor">
    <cofactor evidence="4">
        <name>Zn(2+)</name>
        <dbReference type="ChEBI" id="CHEBI:29105"/>
    </cofactor>
    <text evidence="4">Binds 1 zinc ion per subunit.</text>
</comment>
<dbReference type="InterPro" id="IPR031331">
    <property type="entry name" value="NEUT/ALK_ceramidase_C"/>
</dbReference>
<evidence type="ECO:0000256" key="2">
    <source>
        <dbReference type="ARBA" id="ARBA00022801"/>
    </source>
</evidence>
<evidence type="ECO:0000256" key="4">
    <source>
        <dbReference type="PIRSR" id="PIRSR606823-2"/>
    </source>
</evidence>
<feature type="binding site" evidence="4">
    <location>
        <position position="631"/>
    </location>
    <ligand>
        <name>Zn(2+)</name>
        <dbReference type="ChEBI" id="CHEBI:29105"/>
    </ligand>
</feature>
<name>C1E4P9_MICCC</name>
<dbReference type="EC" id="3.5.1.23" evidence="5"/>
<dbReference type="RefSeq" id="XP_002501899.1">
    <property type="nucleotide sequence ID" value="XM_002501853.1"/>
</dbReference>
<dbReference type="STRING" id="296587.C1E4P9"/>
<dbReference type="Pfam" id="PF04734">
    <property type="entry name" value="Ceramidase_alk"/>
    <property type="match status" value="3"/>
</dbReference>
<dbReference type="FunCoup" id="C1E4P9">
    <property type="interactions" value="465"/>
</dbReference>
<protein>
    <recommendedName>
        <fullName evidence="5">Neutral ceramidase</fullName>
        <ecNumber evidence="5">3.5.1.23</ecNumber>
    </recommendedName>
</protein>
<feature type="active site" description="Nucleophile" evidence="3">
    <location>
        <position position="394"/>
    </location>
</feature>
<dbReference type="InterPro" id="IPR031329">
    <property type="entry name" value="NEUT/ALK_ceramidase_N"/>
</dbReference>
<organism evidence="9 10">
    <name type="scientific">Micromonas commoda (strain RCC299 / NOUM17 / CCMP2709)</name>
    <name type="common">Picoplanktonic green alga</name>
    <dbReference type="NCBI Taxonomy" id="296587"/>
    <lineage>
        <taxon>Eukaryota</taxon>
        <taxon>Viridiplantae</taxon>
        <taxon>Chlorophyta</taxon>
        <taxon>Mamiellophyceae</taxon>
        <taxon>Mamiellales</taxon>
        <taxon>Mamiellaceae</taxon>
        <taxon>Micromonas</taxon>
    </lineage>
</organism>
<evidence type="ECO:0000259" key="7">
    <source>
        <dbReference type="Pfam" id="PF04734"/>
    </source>
</evidence>
<feature type="domain" description="Neutral/alkaline non-lysosomal ceramidase C-terminal" evidence="8">
    <location>
        <begin position="775"/>
        <end position="920"/>
    </location>
</feature>
<dbReference type="GO" id="GO:0016020">
    <property type="term" value="C:membrane"/>
    <property type="evidence" value="ECO:0007669"/>
    <property type="project" value="GOC"/>
</dbReference>
<keyword evidence="10" id="KW-1185">Reference proteome</keyword>
<dbReference type="GO" id="GO:0046872">
    <property type="term" value="F:metal ion binding"/>
    <property type="evidence" value="ECO:0007669"/>
    <property type="project" value="UniProtKB-KW"/>
</dbReference>
<keyword evidence="5" id="KW-0746">Sphingolipid metabolism</keyword>
<feature type="binding site" evidence="4">
    <location>
        <position position="144"/>
    </location>
    <ligand>
        <name>Zn(2+)</name>
        <dbReference type="ChEBI" id="CHEBI:29105"/>
    </ligand>
</feature>
<evidence type="ECO:0000256" key="5">
    <source>
        <dbReference type="RuleBase" id="RU366019"/>
    </source>
</evidence>
<feature type="domain" description="Neutral/alkaline non-lysosomal ceramidase N-terminal" evidence="7">
    <location>
        <begin position="46"/>
        <end position="250"/>
    </location>
</feature>
<dbReference type="OrthoDB" id="191371at2759"/>
<dbReference type="GO" id="GO:0005576">
    <property type="term" value="C:extracellular region"/>
    <property type="evidence" value="ECO:0007669"/>
    <property type="project" value="TreeGrafter"/>
</dbReference>
<feature type="domain" description="Neutral/alkaline non-lysosomal ceramidase N-terminal" evidence="7">
    <location>
        <begin position="274"/>
        <end position="534"/>
    </location>
</feature>
<reference evidence="9 10" key="1">
    <citation type="journal article" date="2009" name="Science">
        <title>Green evolution and dynamic adaptations revealed by genomes of the marine picoeukaryotes Micromonas.</title>
        <authorList>
            <person name="Worden A.Z."/>
            <person name="Lee J.H."/>
            <person name="Mock T."/>
            <person name="Rouze P."/>
            <person name="Simmons M.P."/>
            <person name="Aerts A.L."/>
            <person name="Allen A.E."/>
            <person name="Cuvelier M.L."/>
            <person name="Derelle E."/>
            <person name="Everett M.V."/>
            <person name="Foulon E."/>
            <person name="Grimwood J."/>
            <person name="Gundlach H."/>
            <person name="Henrissat B."/>
            <person name="Napoli C."/>
            <person name="McDonald S.M."/>
            <person name="Parker M.S."/>
            <person name="Rombauts S."/>
            <person name="Salamov A."/>
            <person name="Von Dassow P."/>
            <person name="Badger J.H."/>
            <person name="Coutinho P.M."/>
            <person name="Demir E."/>
            <person name="Dubchak I."/>
            <person name="Gentemann C."/>
            <person name="Eikrem W."/>
            <person name="Gready J.E."/>
            <person name="John U."/>
            <person name="Lanier W."/>
            <person name="Lindquist E.A."/>
            <person name="Lucas S."/>
            <person name="Mayer K.F."/>
            <person name="Moreau H."/>
            <person name="Not F."/>
            <person name="Otillar R."/>
            <person name="Panaud O."/>
            <person name="Pangilinan J."/>
            <person name="Paulsen I."/>
            <person name="Piegu B."/>
            <person name="Poliakov A."/>
            <person name="Robbens S."/>
            <person name="Schmutz J."/>
            <person name="Toulza E."/>
            <person name="Wyss T."/>
            <person name="Zelensky A."/>
            <person name="Zhou K."/>
            <person name="Armbrust E.V."/>
            <person name="Bhattacharya D."/>
            <person name="Goodenough U.W."/>
            <person name="Van de Peer Y."/>
            <person name="Grigoriev I.V."/>
        </authorList>
    </citation>
    <scope>NUCLEOTIDE SEQUENCE [LARGE SCALE GENOMIC DNA]</scope>
    <source>
        <strain evidence="10">RCC299 / NOUM17</strain>
    </source>
</reference>
<feature type="compositionally biased region" description="Polar residues" evidence="6">
    <location>
        <begin position="720"/>
        <end position="743"/>
    </location>
</feature>
<keyword evidence="5" id="KW-0443">Lipid metabolism</keyword>
<accession>C1E4P9</accession>
<keyword evidence="4" id="KW-0862">Zinc</keyword>
<dbReference type="Pfam" id="PF17048">
    <property type="entry name" value="Ceramidse_alk_C"/>
    <property type="match status" value="1"/>
</dbReference>
<evidence type="ECO:0000313" key="9">
    <source>
        <dbReference type="EMBL" id="ACO63157.1"/>
    </source>
</evidence>
<dbReference type="GO" id="GO:0046514">
    <property type="term" value="P:ceramide catabolic process"/>
    <property type="evidence" value="ECO:0007669"/>
    <property type="project" value="InterPro"/>
</dbReference>
<evidence type="ECO:0000256" key="6">
    <source>
        <dbReference type="SAM" id="MobiDB-lite"/>
    </source>
</evidence>